<name>A0A9Q9RP71_FUSFU</name>
<organism evidence="2 3">
    <name type="scientific">Fusarium fujikuroi</name>
    <name type="common">Bakanae and foot rot disease fungus</name>
    <name type="synonym">Gibberella fujikuroi</name>
    <dbReference type="NCBI Taxonomy" id="5127"/>
    <lineage>
        <taxon>Eukaryota</taxon>
        <taxon>Fungi</taxon>
        <taxon>Dikarya</taxon>
        <taxon>Ascomycota</taxon>
        <taxon>Pezizomycotina</taxon>
        <taxon>Sordariomycetes</taxon>
        <taxon>Hypocreomycetidae</taxon>
        <taxon>Hypocreales</taxon>
        <taxon>Nectriaceae</taxon>
        <taxon>Fusarium</taxon>
        <taxon>Fusarium fujikuroi species complex</taxon>
    </lineage>
</organism>
<dbReference type="SUPFAM" id="SSF56059">
    <property type="entry name" value="Glutathione synthetase ATP-binding domain-like"/>
    <property type="match status" value="1"/>
</dbReference>
<evidence type="ECO:0000313" key="2">
    <source>
        <dbReference type="EMBL" id="VTT66354.1"/>
    </source>
</evidence>
<gene>
    <name evidence="2" type="ORF">C2S_6393</name>
</gene>
<reference evidence="2" key="1">
    <citation type="submission" date="2019-05" db="EMBL/GenBank/DDBJ databases">
        <authorList>
            <person name="Piombo E."/>
        </authorList>
    </citation>
    <scope>NUCLEOTIDE SEQUENCE</scope>
    <source>
        <strain evidence="2">C2S</strain>
    </source>
</reference>
<accession>A0A9Q9RP71</accession>
<proteinExistence type="predicted"/>
<evidence type="ECO:0000256" key="1">
    <source>
        <dbReference type="SAM" id="MobiDB-lite"/>
    </source>
</evidence>
<comment type="caution">
    <text evidence="2">The sequence shown here is derived from an EMBL/GenBank/DDBJ whole genome shotgun (WGS) entry which is preliminary data.</text>
</comment>
<dbReference type="AlphaFoldDB" id="A0A9Q9RP71"/>
<feature type="compositionally biased region" description="Low complexity" evidence="1">
    <location>
        <begin position="544"/>
        <end position="630"/>
    </location>
</feature>
<dbReference type="EMBL" id="CABFJX010000168">
    <property type="protein sequence ID" value="VTT66354.1"/>
    <property type="molecule type" value="Genomic_DNA"/>
</dbReference>
<dbReference type="Proteomes" id="UP000760494">
    <property type="component" value="Unassembled WGS sequence"/>
</dbReference>
<evidence type="ECO:0000313" key="3">
    <source>
        <dbReference type="Proteomes" id="UP000760494"/>
    </source>
</evidence>
<sequence>MPAMAAKRPGLMQVSVSRSAEEQRLIPAYCSNLARRARELETFRKHLYADAKGGELSFGIMERISPHAVAVSNPLFSRLEQLHLLLGRVFVNIVDRWFKDEKARFPERMPLDPSEEELLRWVASSDFVPDYAEHAGCWRSDLLFGRSPDGLRDESPYVCEINGRLPLNAVMGIALGENGLRELGASKGGLEPVNSMDTSYNNLMALFNPDKPLYSIRDKWPGADSKILSAVNVTRGRPPVEAVRPQDLEVRPDETSPTGYALWDKATNRLLEQWFVEMLQEEYAKLEPAVARQLSMTPLNDLRTVFIVHDKRLLGIIPEELPNMVSRGVLTAEEADIVADGIVQTINPGSKGLQKLLLKSKSDPNVRDNYIYKPCRDGMGHGIELGRNLTQEAWLERLEKLANPDILRPHDNAAVIQRLVDHNWYDVVRHEVSTDDGPRPNKFHLIGSMFMFQNREFYPSTWRMGLETHLGITSDKPGLVMAMVHQPDWPVGEDQEEESAGFDLLAYGEEDDFIIHWMRSNVLLLAIGLLVADSVLAGPCKPRSSTSETIISNSIASTTQPTTTAEESSTVSLSETSVETGTTITTAPDTTTTSQVETTTAAEVTTTTAEAETTTAAESTTTTAEAESTTTTAVATPTFTIVGGAGAVQGAPLQGVDQDGSILLFNPQTGNSRTRTIILDPNTGRLRDKDTGVQICAYYGSAETTSDPANFAFCQNGNTGPNLAYDYLTCQIVSGSLSCTAPKAACPTDDDGLPLGCTTVDGQVNDQFYYQTRTGAGTYLYISSGSPGGYTPVSIIAQES</sequence>
<protein>
    <submittedName>
        <fullName evidence="2">Uncharacterized protein</fullName>
    </submittedName>
</protein>
<feature type="region of interest" description="Disordered" evidence="1">
    <location>
        <begin position="542"/>
        <end position="630"/>
    </location>
</feature>